<dbReference type="Pfam" id="PF06629">
    <property type="entry name" value="MipA"/>
    <property type="match status" value="1"/>
</dbReference>
<gene>
    <name evidence="6" type="ORF">CPY51_22875</name>
</gene>
<dbReference type="AlphaFoldDB" id="A0A2W4EFT9"/>
<protein>
    <recommendedName>
        <fullName evidence="8">MipA/OmpV family protein</fullName>
    </recommendedName>
</protein>
<evidence type="ECO:0000313" key="6">
    <source>
        <dbReference type="EMBL" id="PZM10633.1"/>
    </source>
</evidence>
<evidence type="ECO:0000256" key="2">
    <source>
        <dbReference type="ARBA" id="ARBA00005722"/>
    </source>
</evidence>
<dbReference type="PANTHER" id="PTHR38776:SF1">
    <property type="entry name" value="MLTA-INTERACTING PROTEIN-RELATED"/>
    <property type="match status" value="1"/>
</dbReference>
<dbReference type="InterPro" id="IPR010583">
    <property type="entry name" value="MipA"/>
</dbReference>
<keyword evidence="3" id="KW-0732">Signal</keyword>
<evidence type="ECO:0000256" key="3">
    <source>
        <dbReference type="ARBA" id="ARBA00022729"/>
    </source>
</evidence>
<dbReference type="PANTHER" id="PTHR38776">
    <property type="entry name" value="MLTA-INTERACTING PROTEIN-RELATED"/>
    <property type="match status" value="1"/>
</dbReference>
<dbReference type="GO" id="GO:0009279">
    <property type="term" value="C:cell outer membrane"/>
    <property type="evidence" value="ECO:0007669"/>
    <property type="project" value="UniProtKB-SubCell"/>
</dbReference>
<evidence type="ECO:0000256" key="5">
    <source>
        <dbReference type="ARBA" id="ARBA00023237"/>
    </source>
</evidence>
<proteinExistence type="inferred from homology"/>
<evidence type="ECO:0000256" key="4">
    <source>
        <dbReference type="ARBA" id="ARBA00023136"/>
    </source>
</evidence>
<keyword evidence="4" id="KW-0472">Membrane</keyword>
<organism evidence="6 7">
    <name type="scientific">Rhizobium tubonense</name>
    <dbReference type="NCBI Taxonomy" id="484088"/>
    <lineage>
        <taxon>Bacteria</taxon>
        <taxon>Pseudomonadati</taxon>
        <taxon>Pseudomonadota</taxon>
        <taxon>Alphaproteobacteria</taxon>
        <taxon>Hyphomicrobiales</taxon>
        <taxon>Rhizobiaceae</taxon>
        <taxon>Rhizobium/Agrobacterium group</taxon>
        <taxon>Rhizobium</taxon>
    </lineage>
</organism>
<accession>A0A2W4EFT9</accession>
<dbReference type="OrthoDB" id="5462484at2"/>
<dbReference type="EMBL" id="PCDP01000048">
    <property type="protein sequence ID" value="PZM10633.1"/>
    <property type="molecule type" value="Genomic_DNA"/>
</dbReference>
<sequence>MAMSLQIATTASAQVLAEGPAAAPETKSAWIVTLGGSVEYGPSYAGSKHSSFSAMPSFDIRRLGEPAGYASPDDSIDYSLLDFHGFEAGPVVGIRDGRSASDDRHLNGLDKIQWGLDAGVFAQYWPVEDRLRLRAEGRQALRAGDGFVADLSIDWFQPIGDRLVFSAGPRLSLGNDAFMRRNFGISQQESTSNGLLPAFDAQGGIKSVGLTVAATYTISPAWSVQVYDRYDRLTADAADSPITSDIGSKNQNIIGFGINRSFQIGF</sequence>
<evidence type="ECO:0008006" key="8">
    <source>
        <dbReference type="Google" id="ProtNLM"/>
    </source>
</evidence>
<comment type="similarity">
    <text evidence="2">Belongs to the MipA/OmpV family.</text>
</comment>
<name>A0A2W4EFT9_9HYPH</name>
<dbReference type="RefSeq" id="WP_111162570.1">
    <property type="nucleotide sequence ID" value="NZ_PCDP01000048.1"/>
</dbReference>
<comment type="subcellular location">
    <subcellularLocation>
        <location evidence="1">Cell outer membrane</location>
    </subcellularLocation>
</comment>
<dbReference type="Proteomes" id="UP000248925">
    <property type="component" value="Unassembled WGS sequence"/>
</dbReference>
<evidence type="ECO:0000256" key="1">
    <source>
        <dbReference type="ARBA" id="ARBA00004442"/>
    </source>
</evidence>
<keyword evidence="5" id="KW-0998">Cell outer membrane</keyword>
<keyword evidence="7" id="KW-1185">Reference proteome</keyword>
<evidence type="ECO:0000313" key="7">
    <source>
        <dbReference type="Proteomes" id="UP000248925"/>
    </source>
</evidence>
<reference evidence="6 7" key="1">
    <citation type="journal article" date="2018" name="Sci. Rep.">
        <title>Rhizobium tumorigenes sp. nov., a novel plant tumorigenic bacterium isolated from cane gall tumors on thornless blackberry.</title>
        <authorList>
            <person name="Kuzmanovi N."/>
            <person name="Smalla K."/>
            <person name="Gronow S."/>
            <person name="PuBawska J."/>
        </authorList>
    </citation>
    <scope>NUCLEOTIDE SEQUENCE [LARGE SCALE GENOMIC DNA]</scope>
    <source>
        <strain evidence="6 7">CCBAU 85046</strain>
    </source>
</reference>
<comment type="caution">
    <text evidence="6">The sequence shown here is derived from an EMBL/GenBank/DDBJ whole genome shotgun (WGS) entry which is preliminary data.</text>
</comment>